<keyword evidence="2" id="KW-1185">Reference proteome</keyword>
<dbReference type="RefSeq" id="XP_019038960.1">
    <property type="nucleotide sequence ID" value="XM_019185604.1"/>
</dbReference>
<evidence type="ECO:0000313" key="1">
    <source>
        <dbReference type="EMBL" id="ODQ59753.1"/>
    </source>
</evidence>
<evidence type="ECO:0000313" key="2">
    <source>
        <dbReference type="Proteomes" id="UP000094112"/>
    </source>
</evidence>
<dbReference type="AlphaFoldDB" id="A0A1E3P329"/>
<protein>
    <submittedName>
        <fullName evidence="1">Uncharacterized protein</fullName>
    </submittedName>
</protein>
<proteinExistence type="predicted"/>
<reference evidence="1 2" key="1">
    <citation type="journal article" date="2016" name="Proc. Natl. Acad. Sci. U.S.A.">
        <title>Comparative genomics of biotechnologically important yeasts.</title>
        <authorList>
            <person name="Riley R."/>
            <person name="Haridas S."/>
            <person name="Wolfe K.H."/>
            <person name="Lopes M.R."/>
            <person name="Hittinger C.T."/>
            <person name="Goeker M."/>
            <person name="Salamov A.A."/>
            <person name="Wisecaver J.H."/>
            <person name="Long T.M."/>
            <person name="Calvey C.H."/>
            <person name="Aerts A.L."/>
            <person name="Barry K.W."/>
            <person name="Choi C."/>
            <person name="Clum A."/>
            <person name="Coughlan A.Y."/>
            <person name="Deshpande S."/>
            <person name="Douglass A.P."/>
            <person name="Hanson S.J."/>
            <person name="Klenk H.-P."/>
            <person name="LaButti K.M."/>
            <person name="Lapidus A."/>
            <person name="Lindquist E.A."/>
            <person name="Lipzen A.M."/>
            <person name="Meier-Kolthoff J.P."/>
            <person name="Ohm R.A."/>
            <person name="Otillar R.P."/>
            <person name="Pangilinan J.L."/>
            <person name="Peng Y."/>
            <person name="Rokas A."/>
            <person name="Rosa C.A."/>
            <person name="Scheuner C."/>
            <person name="Sibirny A.A."/>
            <person name="Slot J.C."/>
            <person name="Stielow J.B."/>
            <person name="Sun H."/>
            <person name="Kurtzman C.P."/>
            <person name="Blackwell M."/>
            <person name="Grigoriev I.V."/>
            <person name="Jeffries T.W."/>
        </authorList>
    </citation>
    <scope>NUCLEOTIDE SEQUENCE [LARGE SCALE GENOMIC DNA]</scope>
    <source>
        <strain evidence="2">ATCC 58044 / CBS 1984 / NCYC 433 / NRRL Y-366-8</strain>
    </source>
</reference>
<gene>
    <name evidence="1" type="ORF">WICANDRAFT_83820</name>
</gene>
<name>A0A1E3P329_WICAA</name>
<dbReference type="Proteomes" id="UP000094112">
    <property type="component" value="Unassembled WGS sequence"/>
</dbReference>
<organism evidence="1 2">
    <name type="scientific">Wickerhamomyces anomalus (strain ATCC 58044 / CBS 1984 / NCYC 433 / NRRL Y-366-8)</name>
    <name type="common">Yeast</name>
    <name type="synonym">Hansenula anomala</name>
    <dbReference type="NCBI Taxonomy" id="683960"/>
    <lineage>
        <taxon>Eukaryota</taxon>
        <taxon>Fungi</taxon>
        <taxon>Dikarya</taxon>
        <taxon>Ascomycota</taxon>
        <taxon>Saccharomycotina</taxon>
        <taxon>Saccharomycetes</taxon>
        <taxon>Phaffomycetales</taxon>
        <taxon>Wickerhamomycetaceae</taxon>
        <taxon>Wickerhamomyces</taxon>
    </lineage>
</organism>
<sequence length="146" mass="17535">MIKESVLTLSQVLNSSHSILIKFIEFISKCQIDENITKFSPNSFSETTMIIINFEGYEQLYHELFNDLYDLEEVLKDFKELIRKESPCFKEYTQKYHEHSLKDDEIDDGLFSQDVFTEFDQDDFEKFSKKRKIRIGIEKRKLFSEF</sequence>
<accession>A0A1E3P329</accession>
<dbReference type="EMBL" id="KV454210">
    <property type="protein sequence ID" value="ODQ59753.1"/>
    <property type="molecule type" value="Genomic_DNA"/>
</dbReference>
<dbReference type="GeneID" id="30202850"/>